<sequence>MATFMNTDCVKYVSKGVVAPLCELSFCRHCLELRSKFCVFHEVDSLFCPNCLESMPAAEAKTKKNRCGSCFDCPTCNHALSTRATSIMSDEACEDGSKTLKKAFYLACGFCRWSSRDVGIKDQSVASGGWTEQINPYAERIASLVEYYKQYTLKELQEKEKKRFRRKSFFQLPEKFGLGHLTVKRRPGLSLNLIRFIEIKFEFSSKDQAEINLPEIELSRTFDSFDELPDDVYTKPLDLSQVTNINQRLSNPEFQPATVQNLYPNHKHLLIKRSQRCKQCDHNLSKPEYNPSAIKFKIQLVALHHIPEIRIMKPPVLRNNQTTQAVLTLTNPLEITVQVQLSAFNEDSTDEADATNGFNTAKIELPSDELLVAKSEDAADVEETQTFNDDPKIIAFRKGCKIGFFVSVTPKVEQGDAKVRLKMRHNYLKRQLSMAEKDVKDNEIKWMEHEVQINFGAVVNE</sequence>
<proteinExistence type="inferred from homology"/>
<keyword evidence="5" id="KW-0963">Cytoplasm</keyword>
<reference evidence="17" key="1">
    <citation type="submission" date="2012-12" db="EMBL/GenBank/DDBJ databases">
        <authorList>
            <person name="Hellsten U."/>
            <person name="Grimwood J."/>
            <person name="Chapman J.A."/>
            <person name="Shapiro H."/>
            <person name="Aerts A."/>
            <person name="Otillar R.P."/>
            <person name="Terry A.Y."/>
            <person name="Boore J.L."/>
            <person name="Simakov O."/>
            <person name="Marletaz F."/>
            <person name="Cho S.-J."/>
            <person name="Edsinger-Gonzales E."/>
            <person name="Havlak P."/>
            <person name="Kuo D.-H."/>
            <person name="Larsson T."/>
            <person name="Lv J."/>
            <person name="Arendt D."/>
            <person name="Savage R."/>
            <person name="Osoegawa K."/>
            <person name="de Jong P."/>
            <person name="Lindberg D.R."/>
            <person name="Seaver E.C."/>
            <person name="Weisblat D.A."/>
            <person name="Putnam N.H."/>
            <person name="Grigoriev I.V."/>
            <person name="Rokhsar D.S."/>
        </authorList>
    </citation>
    <scope>NUCLEOTIDE SEQUENCE</scope>
</reference>
<keyword evidence="7" id="KW-0597">Phosphoprotein</keyword>
<reference evidence="15 17" key="2">
    <citation type="journal article" date="2013" name="Nature">
        <title>Insights into bilaterian evolution from three spiralian genomes.</title>
        <authorList>
            <person name="Simakov O."/>
            <person name="Marletaz F."/>
            <person name="Cho S.J."/>
            <person name="Edsinger-Gonzales E."/>
            <person name="Havlak P."/>
            <person name="Hellsten U."/>
            <person name="Kuo D.H."/>
            <person name="Larsson T."/>
            <person name="Lv J."/>
            <person name="Arendt D."/>
            <person name="Savage R."/>
            <person name="Osoegawa K."/>
            <person name="de Jong P."/>
            <person name="Grimwood J."/>
            <person name="Chapman J.A."/>
            <person name="Shapiro H."/>
            <person name="Aerts A."/>
            <person name="Otillar R.P."/>
            <person name="Terry A.Y."/>
            <person name="Boore J.L."/>
            <person name="Grigoriev I.V."/>
            <person name="Lindberg D.R."/>
            <person name="Seaver E.C."/>
            <person name="Weisblat D.A."/>
            <person name="Putnam N.H."/>
            <person name="Rokhsar D.S."/>
        </authorList>
    </citation>
    <scope>NUCLEOTIDE SEQUENCE</scope>
</reference>
<comment type="subunit">
    <text evidence="14">Subunit of dynactin, a multiprotein complex part of a tripartite complex with dynein and a adapter, such as BICDL1, BICD2 or HOOK3. The dynactin complex is built around ACTR1A/ACTB filament and consists of an actin-related filament composed of a shoulder domain, a pointed end and a barbed end. Its length is defined by its flexible shoulder domain. The soulder is composed of 2 DCTN1 subunits, 4 DCTN2 and 2 DCTN3. The 4 DCNT2 (via N-terminus) bind the ACTR1A filament and act as molecular rulers to determine the length. The pointed end is important for binding dynein-dynactin cargo adapters. Consists of 4 subunits: ACTR10, DCNT4, DCTN5 and DCTN6. The barbed end is composed of a CAPZA1:CAPZB heterodimers, which binds ACTR1A/ACTB filament and dynactin and stabilizes dynactin. Interacts with ATP7B, but not ATP7A, in a copper-dependent manner. Interacts with ANK2; this interaction is required for localization at costameres. Interacts with N4BP2L1.</text>
</comment>
<organism evidence="16 17">
    <name type="scientific">Helobdella robusta</name>
    <name type="common">Californian leech</name>
    <dbReference type="NCBI Taxonomy" id="6412"/>
    <lineage>
        <taxon>Eukaryota</taxon>
        <taxon>Metazoa</taxon>
        <taxon>Spiralia</taxon>
        <taxon>Lophotrochozoa</taxon>
        <taxon>Annelida</taxon>
        <taxon>Clitellata</taxon>
        <taxon>Hirudinea</taxon>
        <taxon>Rhynchobdellida</taxon>
        <taxon>Glossiphoniidae</taxon>
        <taxon>Helobdella</taxon>
    </lineage>
</organism>
<dbReference type="GO" id="GO:0030016">
    <property type="term" value="C:myofibril"/>
    <property type="evidence" value="ECO:0007669"/>
    <property type="project" value="UniProtKB-SubCell"/>
</dbReference>
<dbReference type="GO" id="GO:0001725">
    <property type="term" value="C:stress fiber"/>
    <property type="evidence" value="ECO:0007669"/>
    <property type="project" value="UniProtKB-SubCell"/>
</dbReference>
<dbReference type="GeneID" id="20203892"/>
<evidence type="ECO:0000256" key="12">
    <source>
        <dbReference type="ARBA" id="ARBA00034776"/>
    </source>
</evidence>
<dbReference type="FunCoup" id="T1F4Z3">
    <property type="interactions" value="1367"/>
</dbReference>
<gene>
    <name evidence="16" type="primary">20203892</name>
    <name evidence="15" type="ORF">HELRODRAFT_172053</name>
</gene>
<dbReference type="OrthoDB" id="283815at2759"/>
<dbReference type="eggNOG" id="KOG3896">
    <property type="taxonomic scope" value="Eukaryota"/>
</dbReference>
<evidence type="ECO:0000256" key="2">
    <source>
        <dbReference type="ARBA" id="ARBA00004529"/>
    </source>
</evidence>
<evidence type="ECO:0000256" key="11">
    <source>
        <dbReference type="ARBA" id="ARBA00023212"/>
    </source>
</evidence>
<evidence type="ECO:0000256" key="7">
    <source>
        <dbReference type="ARBA" id="ARBA00022553"/>
    </source>
</evidence>
<evidence type="ECO:0000256" key="9">
    <source>
        <dbReference type="ARBA" id="ARBA00022990"/>
    </source>
</evidence>
<dbReference type="CTD" id="20203892"/>
<dbReference type="EnsemblMetazoa" id="HelroT172053">
    <property type="protein sequence ID" value="HelroP172053"/>
    <property type="gene ID" value="HelroG172053"/>
</dbReference>
<dbReference type="InterPro" id="IPR008603">
    <property type="entry name" value="DCTN4"/>
</dbReference>
<protein>
    <recommendedName>
        <fullName evidence="13">Dynactin subunit 4</fullName>
    </recommendedName>
</protein>
<evidence type="ECO:0000313" key="16">
    <source>
        <dbReference type="EnsemblMetazoa" id="HelroP172053"/>
    </source>
</evidence>
<dbReference type="Proteomes" id="UP000015101">
    <property type="component" value="Unassembled WGS sequence"/>
</dbReference>
<dbReference type="GO" id="GO:0005938">
    <property type="term" value="C:cell cortex"/>
    <property type="evidence" value="ECO:0007669"/>
    <property type="project" value="UniProtKB-SubCell"/>
</dbReference>
<accession>T1F4Z3</accession>
<dbReference type="EMBL" id="KB096411">
    <property type="protein sequence ID" value="ESO05040.1"/>
    <property type="molecule type" value="Genomic_DNA"/>
</dbReference>
<keyword evidence="17" id="KW-1185">Reference proteome</keyword>
<keyword evidence="11" id="KW-0206">Cytoskeleton</keyword>
<evidence type="ECO:0000313" key="15">
    <source>
        <dbReference type="EMBL" id="ESO05040.1"/>
    </source>
</evidence>
<evidence type="ECO:0000256" key="13">
    <source>
        <dbReference type="ARBA" id="ARBA00034864"/>
    </source>
</evidence>
<evidence type="ECO:0000256" key="5">
    <source>
        <dbReference type="ARBA" id="ARBA00022490"/>
    </source>
</evidence>
<evidence type="ECO:0000256" key="10">
    <source>
        <dbReference type="ARBA" id="ARBA00023054"/>
    </source>
</evidence>
<dbReference type="EMBL" id="AMQM01004032">
    <property type="status" value="NOT_ANNOTATED_CDS"/>
    <property type="molecule type" value="Genomic_DNA"/>
</dbReference>
<comment type="similarity">
    <text evidence="12">Belongs to the dynactin subunit 4 family.</text>
</comment>
<dbReference type="PANTHER" id="PTHR13034:SF2">
    <property type="entry name" value="DYNACTIN SUBUNIT 4"/>
    <property type="match status" value="1"/>
</dbReference>
<dbReference type="PANTHER" id="PTHR13034">
    <property type="entry name" value="DYNACTIN P62 SUBUNIT"/>
    <property type="match status" value="1"/>
</dbReference>
<dbReference type="OMA" id="KIYFCRH"/>
<keyword evidence="10" id="KW-0175">Coiled coil</keyword>
<evidence type="ECO:0000256" key="4">
    <source>
        <dbReference type="ARBA" id="ARBA00004657"/>
    </source>
</evidence>
<reference evidence="16" key="3">
    <citation type="submission" date="2015-06" db="UniProtKB">
        <authorList>
            <consortium name="EnsemblMetazoa"/>
        </authorList>
    </citation>
    <scope>IDENTIFICATION</scope>
</reference>
<comment type="subcellular location">
    <subcellularLocation>
        <location evidence="3">Cytoplasm</location>
        <location evidence="3">Cell cortex</location>
    </subcellularLocation>
    <subcellularLocation>
        <location evidence="1">Cytoplasm</location>
        <location evidence="1">Cytoskeleton</location>
        <location evidence="1">Microtubule organizing center</location>
        <location evidence="1">Centrosome</location>
    </subcellularLocation>
    <subcellularLocation>
        <location evidence="2">Cytoplasm</location>
        <location evidence="2">Cytoskeleton</location>
        <location evidence="2">Stress fiber</location>
    </subcellularLocation>
    <subcellularLocation>
        <location evidence="4">Cytoplasm</location>
        <location evidence="4">Myofibril</location>
    </subcellularLocation>
</comment>
<name>T1F4Z3_HELRO</name>
<dbReference type="InParanoid" id="T1F4Z3"/>
<dbReference type="RefSeq" id="XP_009016973.1">
    <property type="nucleotide sequence ID" value="XM_009018725.1"/>
</dbReference>
<evidence type="ECO:0000256" key="8">
    <source>
        <dbReference type="ARBA" id="ARBA00022843"/>
    </source>
</evidence>
<evidence type="ECO:0000256" key="14">
    <source>
        <dbReference type="ARBA" id="ARBA00093507"/>
    </source>
</evidence>
<dbReference type="STRING" id="6412.T1F4Z3"/>
<keyword evidence="9" id="KW-0007">Acetylation</keyword>
<evidence type="ECO:0000313" key="17">
    <source>
        <dbReference type="Proteomes" id="UP000015101"/>
    </source>
</evidence>
<dbReference type="Pfam" id="PF05502">
    <property type="entry name" value="Dynactin_p62"/>
    <property type="match status" value="2"/>
</dbReference>
<dbReference type="AlphaFoldDB" id="T1F4Z3"/>
<dbReference type="KEGG" id="hro:HELRODRAFT_172053"/>
<evidence type="ECO:0000256" key="6">
    <source>
        <dbReference type="ARBA" id="ARBA00022499"/>
    </source>
</evidence>
<dbReference type="GO" id="GO:0005813">
    <property type="term" value="C:centrosome"/>
    <property type="evidence" value="ECO:0007669"/>
    <property type="project" value="UniProtKB-SubCell"/>
</dbReference>
<dbReference type="GO" id="GO:0005869">
    <property type="term" value="C:dynactin complex"/>
    <property type="evidence" value="ECO:0000318"/>
    <property type="project" value="GO_Central"/>
</dbReference>
<keyword evidence="8" id="KW-0832">Ubl conjugation</keyword>
<dbReference type="HOGENOM" id="CLU_030384_0_0_1"/>
<evidence type="ECO:0000256" key="3">
    <source>
        <dbReference type="ARBA" id="ARBA00004544"/>
    </source>
</evidence>
<evidence type="ECO:0000256" key="1">
    <source>
        <dbReference type="ARBA" id="ARBA00004300"/>
    </source>
</evidence>
<keyword evidence="6" id="KW-1017">Isopeptide bond</keyword>